<reference evidence="10" key="1">
    <citation type="submission" date="2018-05" db="EMBL/GenBank/DDBJ databases">
        <authorList>
            <person name="Lanie J.A."/>
            <person name="Ng W.-L."/>
            <person name="Kazmierczak K.M."/>
            <person name="Andrzejewski T.M."/>
            <person name="Davidsen T.M."/>
            <person name="Wayne K.J."/>
            <person name="Tettelin H."/>
            <person name="Glass J.I."/>
            <person name="Rusch D."/>
            <person name="Podicherti R."/>
            <person name="Tsui H.-C.T."/>
            <person name="Winkler M.E."/>
        </authorList>
    </citation>
    <scope>NUCLEOTIDE SEQUENCE</scope>
</reference>
<evidence type="ECO:0000256" key="3">
    <source>
        <dbReference type="ARBA" id="ARBA00020170"/>
    </source>
</evidence>
<keyword evidence="5" id="KW-0235">DNA replication</keyword>
<dbReference type="GO" id="GO:0003697">
    <property type="term" value="F:single-stranded DNA binding"/>
    <property type="evidence" value="ECO:0007669"/>
    <property type="project" value="InterPro"/>
</dbReference>
<dbReference type="Gene3D" id="1.20.1050.90">
    <property type="entry name" value="RecF/RecN/SMC, N-terminal domain"/>
    <property type="match status" value="1"/>
</dbReference>
<dbReference type="HAMAP" id="MF_00365">
    <property type="entry name" value="RecF"/>
    <property type="match status" value="1"/>
</dbReference>
<dbReference type="PANTHER" id="PTHR32182">
    <property type="entry name" value="DNA REPLICATION AND REPAIR PROTEIN RECF"/>
    <property type="match status" value="1"/>
</dbReference>
<dbReference type="Pfam" id="PF02463">
    <property type="entry name" value="SMC_N"/>
    <property type="match status" value="1"/>
</dbReference>
<dbReference type="InterPro" id="IPR003395">
    <property type="entry name" value="RecF/RecN/SMC_N"/>
</dbReference>
<evidence type="ECO:0000256" key="7">
    <source>
        <dbReference type="ARBA" id="ARBA00022840"/>
    </source>
</evidence>
<feature type="domain" description="AAA+ ATPase" evidence="9">
    <location>
        <begin position="22"/>
        <end position="369"/>
    </location>
</feature>
<organism evidence="10">
    <name type="scientific">marine metagenome</name>
    <dbReference type="NCBI Taxonomy" id="408172"/>
    <lineage>
        <taxon>unclassified sequences</taxon>
        <taxon>metagenomes</taxon>
        <taxon>ecological metagenomes</taxon>
    </lineage>
</organism>
<keyword evidence="8" id="KW-0238">DNA-binding</keyword>
<dbReference type="PANTHER" id="PTHR32182:SF0">
    <property type="entry name" value="DNA REPLICATION AND REPAIR PROTEIN RECF"/>
    <property type="match status" value="1"/>
</dbReference>
<evidence type="ECO:0000256" key="5">
    <source>
        <dbReference type="ARBA" id="ARBA00022705"/>
    </source>
</evidence>
<dbReference type="EMBL" id="UINC01024653">
    <property type="protein sequence ID" value="SVA98713.1"/>
    <property type="molecule type" value="Genomic_DNA"/>
</dbReference>
<dbReference type="AlphaFoldDB" id="A0A382ACN6"/>
<dbReference type="SMART" id="SM00382">
    <property type="entry name" value="AAA"/>
    <property type="match status" value="1"/>
</dbReference>
<dbReference type="GO" id="GO:0006260">
    <property type="term" value="P:DNA replication"/>
    <property type="evidence" value="ECO:0007669"/>
    <property type="project" value="UniProtKB-KW"/>
</dbReference>
<keyword evidence="4" id="KW-0963">Cytoplasm</keyword>
<evidence type="ECO:0000256" key="1">
    <source>
        <dbReference type="ARBA" id="ARBA00004496"/>
    </source>
</evidence>
<dbReference type="GO" id="GO:0005737">
    <property type="term" value="C:cytoplasm"/>
    <property type="evidence" value="ECO:0007669"/>
    <property type="project" value="UniProtKB-SubCell"/>
</dbReference>
<proteinExistence type="inferred from homology"/>
<dbReference type="NCBIfam" id="TIGR00611">
    <property type="entry name" value="recf"/>
    <property type="match status" value="1"/>
</dbReference>
<dbReference type="GO" id="GO:0005524">
    <property type="term" value="F:ATP binding"/>
    <property type="evidence" value="ECO:0007669"/>
    <property type="project" value="UniProtKB-KW"/>
</dbReference>
<dbReference type="GO" id="GO:0000731">
    <property type="term" value="P:DNA synthesis involved in DNA repair"/>
    <property type="evidence" value="ECO:0007669"/>
    <property type="project" value="TreeGrafter"/>
</dbReference>
<comment type="subcellular location">
    <subcellularLocation>
        <location evidence="1">Cytoplasm</location>
    </subcellularLocation>
</comment>
<evidence type="ECO:0000256" key="4">
    <source>
        <dbReference type="ARBA" id="ARBA00022490"/>
    </source>
</evidence>
<dbReference type="Gene3D" id="3.40.50.300">
    <property type="entry name" value="P-loop containing nucleotide triphosphate hydrolases"/>
    <property type="match status" value="1"/>
</dbReference>
<evidence type="ECO:0000256" key="8">
    <source>
        <dbReference type="ARBA" id="ARBA00023125"/>
    </source>
</evidence>
<evidence type="ECO:0000259" key="9">
    <source>
        <dbReference type="SMART" id="SM00382"/>
    </source>
</evidence>
<name>A0A382ACN6_9ZZZZ</name>
<keyword evidence="6" id="KW-0547">Nucleotide-binding</keyword>
<evidence type="ECO:0000313" key="10">
    <source>
        <dbReference type="EMBL" id="SVA98713.1"/>
    </source>
</evidence>
<dbReference type="InterPro" id="IPR042174">
    <property type="entry name" value="RecF_2"/>
</dbReference>
<dbReference type="PROSITE" id="PS00618">
    <property type="entry name" value="RECF_2"/>
    <property type="match status" value="1"/>
</dbReference>
<dbReference type="GO" id="GO:0006302">
    <property type="term" value="P:double-strand break repair"/>
    <property type="evidence" value="ECO:0007669"/>
    <property type="project" value="TreeGrafter"/>
</dbReference>
<comment type="similarity">
    <text evidence="2">Belongs to the RecF family.</text>
</comment>
<gene>
    <name evidence="10" type="ORF">METZ01_LOCUS151567</name>
</gene>
<dbReference type="InterPro" id="IPR027417">
    <property type="entry name" value="P-loop_NTPase"/>
</dbReference>
<dbReference type="SUPFAM" id="SSF52540">
    <property type="entry name" value="P-loop containing nucleoside triphosphate hydrolases"/>
    <property type="match status" value="1"/>
</dbReference>
<dbReference type="InterPro" id="IPR003593">
    <property type="entry name" value="AAA+_ATPase"/>
</dbReference>
<keyword evidence="7" id="KW-0067">ATP-binding</keyword>
<sequence length="370" mass="42069">MSIHRLTLVSFRNHQQKEFEFSGGLTVIWGENGSGKTAVLEAIHTLSFGKSFRTHTQRSLIRNGESSFVVKGVFSLQGSRDEIAAQVNKHSGQQLKLNGKSLSGRTEIIGRNNVVVLSPEEQPITKGPPVKRRQFIDKMFSVSMVDYVNTLKKYSRVLKQRNAALLLVKENKSTVAELKHWDEQLVDAGAKLWLMRVDLITQFKNNVKSMIQRYDSSIQFEIVYFDEAPREETYRKQVRDALNTDLALGRTTVGPHRDDALFVWDKRDLRNFGSQGEHKLALVLLKLAEMCFIRDNTGSYPILLLDDLFSKLDFERSQKIVSLLQSLENKSGEPVQTIVTTTDILNVESSGLMATGKETKTYRLERRCNT</sequence>
<protein>
    <recommendedName>
        <fullName evidence="3">DNA replication and repair protein RecF</fullName>
    </recommendedName>
</protein>
<dbReference type="InterPro" id="IPR018078">
    <property type="entry name" value="DNA-binding_RecF_CS"/>
</dbReference>
<accession>A0A382ACN6</accession>
<evidence type="ECO:0000256" key="6">
    <source>
        <dbReference type="ARBA" id="ARBA00022741"/>
    </source>
</evidence>
<evidence type="ECO:0000256" key="2">
    <source>
        <dbReference type="ARBA" id="ARBA00008016"/>
    </source>
</evidence>
<dbReference type="InterPro" id="IPR001238">
    <property type="entry name" value="DNA-binding_RecF"/>
</dbReference>